<evidence type="ECO:0000313" key="2">
    <source>
        <dbReference type="Proteomes" id="UP000054217"/>
    </source>
</evidence>
<gene>
    <name evidence="1" type="ORF">M404DRAFT_623064</name>
</gene>
<accession>A0A0C3J353</accession>
<evidence type="ECO:0000313" key="1">
    <source>
        <dbReference type="EMBL" id="KIO03508.1"/>
    </source>
</evidence>
<protein>
    <submittedName>
        <fullName evidence="1">Uncharacterized protein</fullName>
    </submittedName>
</protein>
<keyword evidence="2" id="KW-1185">Reference proteome</keyword>
<name>A0A0C3J353_PISTI</name>
<dbReference type="EMBL" id="KN831976">
    <property type="protein sequence ID" value="KIO03508.1"/>
    <property type="molecule type" value="Genomic_DNA"/>
</dbReference>
<organism evidence="1 2">
    <name type="scientific">Pisolithus tinctorius Marx 270</name>
    <dbReference type="NCBI Taxonomy" id="870435"/>
    <lineage>
        <taxon>Eukaryota</taxon>
        <taxon>Fungi</taxon>
        <taxon>Dikarya</taxon>
        <taxon>Basidiomycota</taxon>
        <taxon>Agaricomycotina</taxon>
        <taxon>Agaricomycetes</taxon>
        <taxon>Agaricomycetidae</taxon>
        <taxon>Boletales</taxon>
        <taxon>Sclerodermatineae</taxon>
        <taxon>Pisolithaceae</taxon>
        <taxon>Pisolithus</taxon>
    </lineage>
</organism>
<sequence length="157" mass="17601">MFLSSIRSVSSAYRSISWAGRSLAFLGIKTKAVSKSNLPRCSWVLAVLVSRKNLLHCLSVLFQILIAYPIKSTLCINQNHSDELTTTYLSFHFPSVLSLWASHDSAFFPRMYGHSHNWPIVLMVTSVPPPPLPSSLSYTRSVPFYSTPFPFPYTAVT</sequence>
<reference evidence="1 2" key="1">
    <citation type="submission" date="2014-04" db="EMBL/GenBank/DDBJ databases">
        <authorList>
            <consortium name="DOE Joint Genome Institute"/>
            <person name="Kuo A."/>
            <person name="Kohler A."/>
            <person name="Costa M.D."/>
            <person name="Nagy L.G."/>
            <person name="Floudas D."/>
            <person name="Copeland A."/>
            <person name="Barry K.W."/>
            <person name="Cichocki N."/>
            <person name="Veneault-Fourrey C."/>
            <person name="LaButti K."/>
            <person name="Lindquist E.A."/>
            <person name="Lipzen A."/>
            <person name="Lundell T."/>
            <person name="Morin E."/>
            <person name="Murat C."/>
            <person name="Sun H."/>
            <person name="Tunlid A."/>
            <person name="Henrissat B."/>
            <person name="Grigoriev I.V."/>
            <person name="Hibbett D.S."/>
            <person name="Martin F."/>
            <person name="Nordberg H.P."/>
            <person name="Cantor M.N."/>
            <person name="Hua S.X."/>
        </authorList>
    </citation>
    <scope>NUCLEOTIDE SEQUENCE [LARGE SCALE GENOMIC DNA]</scope>
    <source>
        <strain evidence="1 2">Marx 270</strain>
    </source>
</reference>
<reference evidence="2" key="2">
    <citation type="submission" date="2015-01" db="EMBL/GenBank/DDBJ databases">
        <title>Evolutionary Origins and Diversification of the Mycorrhizal Mutualists.</title>
        <authorList>
            <consortium name="DOE Joint Genome Institute"/>
            <consortium name="Mycorrhizal Genomics Consortium"/>
            <person name="Kohler A."/>
            <person name="Kuo A."/>
            <person name="Nagy L.G."/>
            <person name="Floudas D."/>
            <person name="Copeland A."/>
            <person name="Barry K.W."/>
            <person name="Cichocki N."/>
            <person name="Veneault-Fourrey C."/>
            <person name="LaButti K."/>
            <person name="Lindquist E.A."/>
            <person name="Lipzen A."/>
            <person name="Lundell T."/>
            <person name="Morin E."/>
            <person name="Murat C."/>
            <person name="Riley R."/>
            <person name="Ohm R."/>
            <person name="Sun H."/>
            <person name="Tunlid A."/>
            <person name="Henrissat B."/>
            <person name="Grigoriev I.V."/>
            <person name="Hibbett D.S."/>
            <person name="Martin F."/>
        </authorList>
    </citation>
    <scope>NUCLEOTIDE SEQUENCE [LARGE SCALE GENOMIC DNA]</scope>
    <source>
        <strain evidence="2">Marx 270</strain>
    </source>
</reference>
<dbReference type="Proteomes" id="UP000054217">
    <property type="component" value="Unassembled WGS sequence"/>
</dbReference>
<dbReference type="InParanoid" id="A0A0C3J353"/>
<dbReference type="AlphaFoldDB" id="A0A0C3J353"/>
<dbReference type="HOGENOM" id="CLU_1678653_0_0_1"/>
<proteinExistence type="predicted"/>